<evidence type="ECO:0000313" key="2">
    <source>
        <dbReference type="EMBL" id="AFZ46345.1"/>
    </source>
</evidence>
<proteinExistence type="predicted"/>
<dbReference type="Pfam" id="PF07176">
    <property type="entry name" value="DUF1400"/>
    <property type="match status" value="1"/>
</dbReference>
<evidence type="ECO:0000313" key="3">
    <source>
        <dbReference type="Proteomes" id="UP000010483"/>
    </source>
</evidence>
<sequence length="173" mass="19498">MSRLFVKLAFPLSVFLFTLIPSLGAIAAERVVIRYHNHRIPIRVSELSEFSRTGRMSLSLQAYFRVSGQDPQRMRTALNREVPVNAVTLSRTLNSPLGLMVLNPLGEVITTPSNRANTESLRGALVTSALNDNRVSLIEVIENYPTEEVHIHGDRILETYQTMARIINPIRLF</sequence>
<organism evidence="2 3">
    <name type="scientific">Cyanobacterium stanieri (strain ATCC 29140 / PCC 7202)</name>
    <dbReference type="NCBI Taxonomy" id="292563"/>
    <lineage>
        <taxon>Bacteria</taxon>
        <taxon>Bacillati</taxon>
        <taxon>Cyanobacteriota</taxon>
        <taxon>Cyanophyceae</taxon>
        <taxon>Oscillatoriophycideae</taxon>
        <taxon>Chroococcales</taxon>
        <taxon>Geminocystaceae</taxon>
        <taxon>Cyanobacterium</taxon>
    </lineage>
</organism>
<gene>
    <name evidence="2" type="ordered locus">Cyast_0365</name>
</gene>
<reference evidence="3" key="1">
    <citation type="journal article" date="2013" name="Proc. Natl. Acad. Sci. U.S.A.">
        <title>Improving the coverage of the cyanobacterial phylum using diversity-driven genome sequencing.</title>
        <authorList>
            <person name="Shih P.M."/>
            <person name="Wu D."/>
            <person name="Latifi A."/>
            <person name="Axen S.D."/>
            <person name="Fewer D.P."/>
            <person name="Talla E."/>
            <person name="Calteau A."/>
            <person name="Cai F."/>
            <person name="Tandeau de Marsac N."/>
            <person name="Rippka R."/>
            <person name="Herdman M."/>
            <person name="Sivonen K."/>
            <person name="Coursin T."/>
            <person name="Laurent T."/>
            <person name="Goodwin L."/>
            <person name="Nolan M."/>
            <person name="Davenport K.W."/>
            <person name="Han C.S."/>
            <person name="Rubin E.M."/>
            <person name="Eisen J.A."/>
            <person name="Woyke T."/>
            <person name="Gugger M."/>
            <person name="Kerfeld C.A."/>
        </authorList>
    </citation>
    <scope>NUCLEOTIDE SEQUENCE [LARGE SCALE GENOMIC DNA]</scope>
    <source>
        <strain evidence="3">ATCC 29140 / PCC 7202</strain>
    </source>
</reference>
<dbReference type="BioCyc" id="CSTA292563:G1353-368-MONOMER"/>
<dbReference type="AlphaFoldDB" id="K9YIW6"/>
<accession>K9YIW6</accession>
<name>K9YIW6_CYASC</name>
<dbReference type="Proteomes" id="UP000010483">
    <property type="component" value="Chromosome"/>
</dbReference>
<dbReference type="HOGENOM" id="CLU_107447_0_0_3"/>
<dbReference type="EMBL" id="CP003940">
    <property type="protein sequence ID" value="AFZ46345.1"/>
    <property type="molecule type" value="Genomic_DNA"/>
</dbReference>
<evidence type="ECO:0000259" key="1">
    <source>
        <dbReference type="Pfam" id="PF07176"/>
    </source>
</evidence>
<dbReference type="STRING" id="292563.Cyast_0365"/>
<dbReference type="eggNOG" id="COG4188">
    <property type="taxonomic scope" value="Bacteria"/>
</dbReference>
<feature type="domain" description="DUF1400" evidence="1">
    <location>
        <begin position="27"/>
        <end position="151"/>
    </location>
</feature>
<dbReference type="KEGG" id="csn:Cyast_0365"/>
<keyword evidence="3" id="KW-1185">Reference proteome</keyword>
<dbReference type="InterPro" id="IPR010802">
    <property type="entry name" value="DUF1400"/>
</dbReference>
<dbReference type="PATRIC" id="fig|292563.3.peg.382"/>
<protein>
    <recommendedName>
        <fullName evidence="1">DUF1400 domain-containing protein</fullName>
    </recommendedName>
</protein>